<evidence type="ECO:0000256" key="4">
    <source>
        <dbReference type="ARBA" id="ARBA00022729"/>
    </source>
</evidence>
<dbReference type="InterPro" id="IPR000719">
    <property type="entry name" value="Prot_kinase_dom"/>
</dbReference>
<dbReference type="EnsemblPlants" id="LPERR06G05790.1">
    <property type="protein sequence ID" value="LPERR06G05790.1"/>
    <property type="gene ID" value="LPERR06G05790"/>
</dbReference>
<keyword evidence="6" id="KW-1133">Transmembrane helix</keyword>
<feature type="region of interest" description="Disordered" evidence="8">
    <location>
        <begin position="313"/>
        <end position="334"/>
    </location>
</feature>
<evidence type="ECO:0000256" key="6">
    <source>
        <dbReference type="ARBA" id="ARBA00022989"/>
    </source>
</evidence>
<accession>A0A0D9WMY3</accession>
<dbReference type="SUPFAM" id="SSF56112">
    <property type="entry name" value="Protein kinase-like (PK-like)"/>
    <property type="match status" value="1"/>
</dbReference>
<dbReference type="GO" id="GO:0016020">
    <property type="term" value="C:membrane"/>
    <property type="evidence" value="ECO:0007669"/>
    <property type="project" value="UniProtKB-SubCell"/>
</dbReference>
<evidence type="ECO:0000259" key="10">
    <source>
        <dbReference type="PROSITE" id="PS50011"/>
    </source>
</evidence>
<dbReference type="GO" id="GO:0005524">
    <property type="term" value="F:ATP binding"/>
    <property type="evidence" value="ECO:0007669"/>
    <property type="project" value="InterPro"/>
</dbReference>
<dbReference type="InterPro" id="IPR011009">
    <property type="entry name" value="Kinase-like_dom_sf"/>
</dbReference>
<keyword evidence="12" id="KW-1185">Reference proteome</keyword>
<comment type="subcellular location">
    <subcellularLocation>
        <location evidence="1">Membrane</location>
    </subcellularLocation>
</comment>
<proteinExistence type="predicted"/>
<dbReference type="SUPFAM" id="SSF52058">
    <property type="entry name" value="L domain-like"/>
    <property type="match status" value="1"/>
</dbReference>
<keyword evidence="2" id="KW-0433">Leucine-rich repeat</keyword>
<feature type="domain" description="Protein kinase" evidence="10">
    <location>
        <begin position="369"/>
        <end position="652"/>
    </location>
</feature>
<evidence type="ECO:0000256" key="9">
    <source>
        <dbReference type="SAM" id="SignalP"/>
    </source>
</evidence>
<dbReference type="FunFam" id="3.80.10.10:FF:000400">
    <property type="entry name" value="Nuclear pore complex protein NUP107"/>
    <property type="match status" value="1"/>
</dbReference>
<feature type="chain" id="PRO_5002348868" description="Protein kinase domain-containing protein" evidence="9">
    <location>
        <begin position="24"/>
        <end position="708"/>
    </location>
</feature>
<name>A0A0D9WMY3_9ORYZ</name>
<evidence type="ECO:0000256" key="3">
    <source>
        <dbReference type="ARBA" id="ARBA00022692"/>
    </source>
</evidence>
<dbReference type="Pfam" id="PF08263">
    <property type="entry name" value="LRRNT_2"/>
    <property type="match status" value="1"/>
</dbReference>
<evidence type="ECO:0000256" key="1">
    <source>
        <dbReference type="ARBA" id="ARBA00004370"/>
    </source>
</evidence>
<dbReference type="PANTHER" id="PTHR48007">
    <property type="entry name" value="LEUCINE-RICH REPEAT RECEPTOR-LIKE PROTEIN KINASE PXC1"/>
    <property type="match status" value="1"/>
</dbReference>
<dbReference type="AlphaFoldDB" id="A0A0D9WMY3"/>
<evidence type="ECO:0000256" key="7">
    <source>
        <dbReference type="ARBA" id="ARBA00023136"/>
    </source>
</evidence>
<evidence type="ECO:0000256" key="5">
    <source>
        <dbReference type="ARBA" id="ARBA00022737"/>
    </source>
</evidence>
<evidence type="ECO:0000256" key="8">
    <source>
        <dbReference type="SAM" id="MobiDB-lite"/>
    </source>
</evidence>
<feature type="signal peptide" evidence="9">
    <location>
        <begin position="1"/>
        <end position="23"/>
    </location>
</feature>
<dbReference type="PANTHER" id="PTHR48007:SF38">
    <property type="entry name" value="LEUCINE-RICH REPEAT PROTEIN KINASE FAMILY PROTEIN"/>
    <property type="match status" value="1"/>
</dbReference>
<keyword evidence="4 9" id="KW-0732">Signal</keyword>
<dbReference type="Pfam" id="PF00069">
    <property type="entry name" value="Pkinase"/>
    <property type="match status" value="1"/>
</dbReference>
<dbReference type="Gene3D" id="3.30.200.20">
    <property type="entry name" value="Phosphorylase Kinase, domain 1"/>
    <property type="match status" value="1"/>
</dbReference>
<dbReference type="eggNOG" id="ENOG502QRTV">
    <property type="taxonomic scope" value="Eukaryota"/>
</dbReference>
<reference evidence="11" key="3">
    <citation type="submission" date="2015-04" db="UniProtKB">
        <authorList>
            <consortium name="EnsemblPlants"/>
        </authorList>
    </citation>
    <scope>IDENTIFICATION</scope>
</reference>
<sequence length="708" mass="75517">MAHPLLSLLLAAMAAVAPATVSAQQNMTDAEALMQLKKSFTNSSSLSSWLITSKDGDKSPCSPGSHEWHGVVCGRGGAVTGLRLNGLHLGGTIDVDALAAFRRLRSVSFSSNNFSGNLPAIDRLTALKSMYLSDNQFTGVLPDEFFGKLNHLKKLWLDGNDLSGEIPASITQATSLLELRLERNAFSGELPPLPPPALKVFDISHNDLDGVVPESFRKFDAGKFSGNRFLCYVPTSNGPCTRVDDAATSSSSKNLATAFAAVFVSAVVITLALRLCCTSKSSRVTDLDSFRHDADERPPVYMLKQASSTTGKRSASWLGRRTGSSLGGGGHRRATSAAKADEINGGGGGDLVIVNNCKGVFGLTDLMKAAAEVIGTGGGLGSAYKAVMSNGVAVVVKRARDMNRGTRETFEAEMKRLGATRHANLLPPLAYHYRRDEKLLVYEYIPKGSLLYVLHGDRGMDYAALDWSTRLKVAAGVARGTAFLHAAALSSHNVAVPPHGNLKSANILLAPDFEPLLVDFGYSGLVTHDPHSSAHSMFAHRAPECVAGGAHLAGAKADVYCFGVVLLELLTGKFPSQYLHNAKGGTDLVMWATTAIADGYERDLFDPAIMAAWKFALPDMVRLMHVAVDCVEVDVDKRPGMKEAAVRVEEVVAAAMATVREKQQAAGDGGGSRSSHAQYVRDGSMQRITSVGERSSRRGSNDYKYGIS</sequence>
<dbReference type="InterPro" id="IPR013210">
    <property type="entry name" value="LRR_N_plant-typ"/>
</dbReference>
<evidence type="ECO:0000313" key="11">
    <source>
        <dbReference type="EnsemblPlants" id="LPERR06G05790.1"/>
    </source>
</evidence>
<keyword evidence="5" id="KW-0677">Repeat</keyword>
<organism evidence="11 12">
    <name type="scientific">Leersia perrieri</name>
    <dbReference type="NCBI Taxonomy" id="77586"/>
    <lineage>
        <taxon>Eukaryota</taxon>
        <taxon>Viridiplantae</taxon>
        <taxon>Streptophyta</taxon>
        <taxon>Embryophyta</taxon>
        <taxon>Tracheophyta</taxon>
        <taxon>Spermatophyta</taxon>
        <taxon>Magnoliopsida</taxon>
        <taxon>Liliopsida</taxon>
        <taxon>Poales</taxon>
        <taxon>Poaceae</taxon>
        <taxon>BOP clade</taxon>
        <taxon>Oryzoideae</taxon>
        <taxon>Oryzeae</taxon>
        <taxon>Oryzinae</taxon>
        <taxon>Leersia</taxon>
    </lineage>
</organism>
<keyword evidence="3" id="KW-0812">Transmembrane</keyword>
<dbReference type="Proteomes" id="UP000032180">
    <property type="component" value="Chromosome 6"/>
</dbReference>
<dbReference type="InterPro" id="IPR046959">
    <property type="entry name" value="PRK1-6/SRF4-like"/>
</dbReference>
<dbReference type="InterPro" id="IPR001611">
    <property type="entry name" value="Leu-rich_rpt"/>
</dbReference>
<reference evidence="12" key="2">
    <citation type="submission" date="2013-12" db="EMBL/GenBank/DDBJ databases">
        <authorList>
            <person name="Yu Y."/>
            <person name="Lee S."/>
            <person name="de Baynast K."/>
            <person name="Wissotski M."/>
            <person name="Liu L."/>
            <person name="Talag J."/>
            <person name="Goicoechea J."/>
            <person name="Angelova A."/>
            <person name="Jetty R."/>
            <person name="Kudrna D."/>
            <person name="Golser W."/>
            <person name="Rivera L."/>
            <person name="Zhang J."/>
            <person name="Wing R."/>
        </authorList>
    </citation>
    <scope>NUCLEOTIDE SEQUENCE</scope>
</reference>
<dbReference type="Pfam" id="PF00560">
    <property type="entry name" value="LRR_1"/>
    <property type="match status" value="3"/>
</dbReference>
<evidence type="ECO:0000256" key="2">
    <source>
        <dbReference type="ARBA" id="ARBA00022614"/>
    </source>
</evidence>
<dbReference type="GO" id="GO:0004672">
    <property type="term" value="F:protein kinase activity"/>
    <property type="evidence" value="ECO:0007669"/>
    <property type="project" value="InterPro"/>
</dbReference>
<reference evidence="11 12" key="1">
    <citation type="submission" date="2012-08" db="EMBL/GenBank/DDBJ databases">
        <title>Oryza genome evolution.</title>
        <authorList>
            <person name="Wing R.A."/>
        </authorList>
    </citation>
    <scope>NUCLEOTIDE SEQUENCE</scope>
</reference>
<dbReference type="Gramene" id="LPERR06G05790.1">
    <property type="protein sequence ID" value="LPERR06G05790.1"/>
    <property type="gene ID" value="LPERR06G05790"/>
</dbReference>
<dbReference type="Gene3D" id="3.80.10.10">
    <property type="entry name" value="Ribonuclease Inhibitor"/>
    <property type="match status" value="1"/>
</dbReference>
<feature type="region of interest" description="Disordered" evidence="8">
    <location>
        <begin position="663"/>
        <end position="708"/>
    </location>
</feature>
<keyword evidence="7" id="KW-0472">Membrane</keyword>
<protein>
    <recommendedName>
        <fullName evidence="10">Protein kinase domain-containing protein</fullName>
    </recommendedName>
</protein>
<dbReference type="STRING" id="77586.A0A0D9WMY3"/>
<dbReference type="PROSITE" id="PS50011">
    <property type="entry name" value="PROTEIN_KINASE_DOM"/>
    <property type="match status" value="1"/>
</dbReference>
<evidence type="ECO:0000313" key="12">
    <source>
        <dbReference type="Proteomes" id="UP000032180"/>
    </source>
</evidence>
<dbReference type="Gene3D" id="1.10.510.10">
    <property type="entry name" value="Transferase(Phosphotransferase) domain 1"/>
    <property type="match status" value="1"/>
</dbReference>
<dbReference type="HOGENOM" id="CLU_000288_92_6_1"/>
<dbReference type="InterPro" id="IPR032675">
    <property type="entry name" value="LRR_dom_sf"/>
</dbReference>